<feature type="compositionally biased region" description="Basic and acidic residues" evidence="1">
    <location>
        <begin position="13"/>
        <end position="30"/>
    </location>
</feature>
<reference evidence="2" key="1">
    <citation type="submission" date="2017-07" db="EMBL/GenBank/DDBJ databases">
        <title>Taro Niue Genome Assembly and Annotation.</title>
        <authorList>
            <person name="Atibalentja N."/>
            <person name="Keating K."/>
            <person name="Fields C.J."/>
        </authorList>
    </citation>
    <scope>NUCLEOTIDE SEQUENCE</scope>
    <source>
        <strain evidence="2">Niue_2</strain>
        <tissue evidence="2">Leaf</tissue>
    </source>
</reference>
<evidence type="ECO:0000256" key="1">
    <source>
        <dbReference type="SAM" id="MobiDB-lite"/>
    </source>
</evidence>
<dbReference type="Proteomes" id="UP000652761">
    <property type="component" value="Unassembled WGS sequence"/>
</dbReference>
<gene>
    <name evidence="2" type="ORF">Taro_046162</name>
</gene>
<comment type="caution">
    <text evidence="2">The sequence shown here is derived from an EMBL/GenBank/DDBJ whole genome shotgun (WGS) entry which is preliminary data.</text>
</comment>
<sequence>MGRSSRAKLNMTSDRRDRLTPCCRRNSDSHHRGRRYCQKILETGRSSAGIAILEPKMEVFRVGNDILSPEGNNGDDERLCVTIPNWGLISNSVNRAENYVCLSEGVSVYDHIRSLRPRSRRRIWVPDRKSSNRTLCRPSRSVDSELGPRGRF</sequence>
<dbReference type="AlphaFoldDB" id="A0A843WYC2"/>
<evidence type="ECO:0000313" key="2">
    <source>
        <dbReference type="EMBL" id="MQM13237.1"/>
    </source>
</evidence>
<name>A0A843WYC2_COLES</name>
<dbReference type="EMBL" id="NMUH01005621">
    <property type="protein sequence ID" value="MQM13237.1"/>
    <property type="molecule type" value="Genomic_DNA"/>
</dbReference>
<accession>A0A843WYC2</accession>
<feature type="region of interest" description="Disordered" evidence="1">
    <location>
        <begin position="1"/>
        <end position="30"/>
    </location>
</feature>
<keyword evidence="3" id="KW-1185">Reference proteome</keyword>
<proteinExistence type="predicted"/>
<protein>
    <submittedName>
        <fullName evidence="2">Uncharacterized protein</fullName>
    </submittedName>
</protein>
<organism evidence="2 3">
    <name type="scientific">Colocasia esculenta</name>
    <name type="common">Wild taro</name>
    <name type="synonym">Arum esculentum</name>
    <dbReference type="NCBI Taxonomy" id="4460"/>
    <lineage>
        <taxon>Eukaryota</taxon>
        <taxon>Viridiplantae</taxon>
        <taxon>Streptophyta</taxon>
        <taxon>Embryophyta</taxon>
        <taxon>Tracheophyta</taxon>
        <taxon>Spermatophyta</taxon>
        <taxon>Magnoliopsida</taxon>
        <taxon>Liliopsida</taxon>
        <taxon>Araceae</taxon>
        <taxon>Aroideae</taxon>
        <taxon>Colocasieae</taxon>
        <taxon>Colocasia</taxon>
    </lineage>
</organism>
<evidence type="ECO:0000313" key="3">
    <source>
        <dbReference type="Proteomes" id="UP000652761"/>
    </source>
</evidence>